<keyword evidence="2" id="KW-0238">DNA-binding</keyword>
<dbReference type="Gene3D" id="1.10.260.40">
    <property type="entry name" value="lambda repressor-like DNA-binding domains"/>
    <property type="match status" value="1"/>
</dbReference>
<keyword evidence="1" id="KW-0805">Transcription regulation</keyword>
<dbReference type="InterPro" id="IPR028082">
    <property type="entry name" value="Peripla_BP_I"/>
</dbReference>
<name>A0A7W6BI89_9SPHN</name>
<evidence type="ECO:0000313" key="6">
    <source>
        <dbReference type="Proteomes" id="UP000571950"/>
    </source>
</evidence>
<evidence type="ECO:0000313" key="5">
    <source>
        <dbReference type="EMBL" id="MBB3926464.1"/>
    </source>
</evidence>
<dbReference type="InterPro" id="IPR010982">
    <property type="entry name" value="Lambda_DNA-bd_dom_sf"/>
</dbReference>
<keyword evidence="3" id="KW-0804">Transcription</keyword>
<dbReference type="PROSITE" id="PS00356">
    <property type="entry name" value="HTH_LACI_1"/>
    <property type="match status" value="1"/>
</dbReference>
<sequence length="329" mass="35704">MATIIDVAQRAGVSIKTVSRVLNREPHVRDAVRQKVLEAVEALGYRPNQSARRMAGRKSFLVAYLYSNPSPAYTTAVQSGAARCCRELGYHLVVEPVLPEDEDLSPVIDRLVSTLAPDLLLVAPPISDDADFLALVERKGTPLVRIAGVVPGPGKIISVDDREAAYRMTRYLIGMGHRRIGVVRPPEDHLSARARFDGFVDAMEEAGLPVDPKCLAPGRFTFESGKSAAARLLARAERPTAIFATNDEMALGVLAQAHDMGLSLPQDLSVAGFDDIPATRTCWPLLTTIRQPLEELGRLAIIEGIGGTDAPRPVLDYRLVERDSVARIG</sequence>
<dbReference type="SMART" id="SM00354">
    <property type="entry name" value="HTH_LACI"/>
    <property type="match status" value="1"/>
</dbReference>
<dbReference type="InterPro" id="IPR000843">
    <property type="entry name" value="HTH_LacI"/>
</dbReference>
<dbReference type="CDD" id="cd01545">
    <property type="entry name" value="PBP1_SalR"/>
    <property type="match status" value="1"/>
</dbReference>
<organism evidence="5 6">
    <name type="scientific">Sphingobium jiangsuense</name>
    <dbReference type="NCBI Taxonomy" id="870476"/>
    <lineage>
        <taxon>Bacteria</taxon>
        <taxon>Pseudomonadati</taxon>
        <taxon>Pseudomonadota</taxon>
        <taxon>Alphaproteobacteria</taxon>
        <taxon>Sphingomonadales</taxon>
        <taxon>Sphingomonadaceae</taxon>
        <taxon>Sphingobium</taxon>
    </lineage>
</organism>
<evidence type="ECO:0000256" key="1">
    <source>
        <dbReference type="ARBA" id="ARBA00023015"/>
    </source>
</evidence>
<dbReference type="Pfam" id="PF13377">
    <property type="entry name" value="Peripla_BP_3"/>
    <property type="match status" value="1"/>
</dbReference>
<dbReference type="Pfam" id="PF00356">
    <property type="entry name" value="LacI"/>
    <property type="match status" value="1"/>
</dbReference>
<proteinExistence type="predicted"/>
<dbReference type="GO" id="GO:0003700">
    <property type="term" value="F:DNA-binding transcription factor activity"/>
    <property type="evidence" value="ECO:0007669"/>
    <property type="project" value="TreeGrafter"/>
</dbReference>
<keyword evidence="6" id="KW-1185">Reference proteome</keyword>
<evidence type="ECO:0000256" key="3">
    <source>
        <dbReference type="ARBA" id="ARBA00023163"/>
    </source>
</evidence>
<accession>A0A7W6BI89</accession>
<dbReference type="PANTHER" id="PTHR30146:SF153">
    <property type="entry name" value="LACTOSE OPERON REPRESSOR"/>
    <property type="match status" value="1"/>
</dbReference>
<evidence type="ECO:0000259" key="4">
    <source>
        <dbReference type="PROSITE" id="PS50932"/>
    </source>
</evidence>
<feature type="domain" description="HTH lacI-type" evidence="4">
    <location>
        <begin position="2"/>
        <end position="56"/>
    </location>
</feature>
<dbReference type="PANTHER" id="PTHR30146">
    <property type="entry name" value="LACI-RELATED TRANSCRIPTIONAL REPRESSOR"/>
    <property type="match status" value="1"/>
</dbReference>
<dbReference type="RefSeq" id="WP_188071984.1">
    <property type="nucleotide sequence ID" value="NZ_BSPS01000090.1"/>
</dbReference>
<dbReference type="GO" id="GO:0000976">
    <property type="term" value="F:transcription cis-regulatory region binding"/>
    <property type="evidence" value="ECO:0007669"/>
    <property type="project" value="TreeGrafter"/>
</dbReference>
<dbReference type="PRINTS" id="PR00036">
    <property type="entry name" value="HTHLACI"/>
</dbReference>
<dbReference type="EMBL" id="JACIDT010000007">
    <property type="protein sequence ID" value="MBB3926464.1"/>
    <property type="molecule type" value="Genomic_DNA"/>
</dbReference>
<dbReference type="SUPFAM" id="SSF53822">
    <property type="entry name" value="Periplasmic binding protein-like I"/>
    <property type="match status" value="1"/>
</dbReference>
<dbReference type="Gene3D" id="3.40.50.2300">
    <property type="match status" value="2"/>
</dbReference>
<comment type="caution">
    <text evidence="5">The sequence shown here is derived from an EMBL/GenBank/DDBJ whole genome shotgun (WGS) entry which is preliminary data.</text>
</comment>
<evidence type="ECO:0000256" key="2">
    <source>
        <dbReference type="ARBA" id="ARBA00023125"/>
    </source>
</evidence>
<dbReference type="CDD" id="cd01392">
    <property type="entry name" value="HTH_LacI"/>
    <property type="match status" value="1"/>
</dbReference>
<dbReference type="SUPFAM" id="SSF47413">
    <property type="entry name" value="lambda repressor-like DNA-binding domains"/>
    <property type="match status" value="1"/>
</dbReference>
<dbReference type="Proteomes" id="UP000571950">
    <property type="component" value="Unassembled WGS sequence"/>
</dbReference>
<dbReference type="PROSITE" id="PS50932">
    <property type="entry name" value="HTH_LACI_2"/>
    <property type="match status" value="1"/>
</dbReference>
<protein>
    <submittedName>
        <fullName evidence="5">LacI family transcriptional regulator</fullName>
    </submittedName>
</protein>
<dbReference type="InterPro" id="IPR046335">
    <property type="entry name" value="LacI/GalR-like_sensor"/>
</dbReference>
<dbReference type="AlphaFoldDB" id="A0A7W6BI89"/>
<reference evidence="5 6" key="1">
    <citation type="submission" date="2020-08" db="EMBL/GenBank/DDBJ databases">
        <title>Genomic Encyclopedia of Type Strains, Phase IV (KMG-IV): sequencing the most valuable type-strain genomes for metagenomic binning, comparative biology and taxonomic classification.</title>
        <authorList>
            <person name="Goeker M."/>
        </authorList>
    </citation>
    <scope>NUCLEOTIDE SEQUENCE [LARGE SCALE GENOMIC DNA]</scope>
    <source>
        <strain evidence="5 6">DSM 26189</strain>
    </source>
</reference>
<gene>
    <name evidence="5" type="ORF">GGR43_002184</name>
</gene>